<gene>
    <name evidence="1" type="ORF">M9Y10_027454</name>
</gene>
<name>A0ABR2H4Z5_9EUKA</name>
<proteinExistence type="predicted"/>
<accession>A0ABR2H4Z5</accession>
<sequence>MDQEDCKLFEIQYCNDIFDDFDFINDLHDSKEEESIFIKLHNYIYDSEQSKEEKITAYEQLDKYNYYLMSLRNDVPFYLNTVSKSEYDINDFAAVVEIGDTTMLSFSSPQNDFDEYYVDFMMTADNTRNSICKMIAINLYLTRLTIKVN</sequence>
<organism evidence="1 2">
    <name type="scientific">Tritrichomonas musculus</name>
    <dbReference type="NCBI Taxonomy" id="1915356"/>
    <lineage>
        <taxon>Eukaryota</taxon>
        <taxon>Metamonada</taxon>
        <taxon>Parabasalia</taxon>
        <taxon>Tritrichomonadida</taxon>
        <taxon>Tritrichomonadidae</taxon>
        <taxon>Tritrichomonas</taxon>
    </lineage>
</organism>
<evidence type="ECO:0000313" key="2">
    <source>
        <dbReference type="Proteomes" id="UP001470230"/>
    </source>
</evidence>
<reference evidence="1 2" key="1">
    <citation type="submission" date="2024-04" db="EMBL/GenBank/DDBJ databases">
        <title>Tritrichomonas musculus Genome.</title>
        <authorList>
            <person name="Alves-Ferreira E."/>
            <person name="Grigg M."/>
            <person name="Lorenzi H."/>
            <person name="Galac M."/>
        </authorList>
    </citation>
    <scope>NUCLEOTIDE SEQUENCE [LARGE SCALE GENOMIC DNA]</scope>
    <source>
        <strain evidence="1 2">EAF2021</strain>
    </source>
</reference>
<comment type="caution">
    <text evidence="1">The sequence shown here is derived from an EMBL/GenBank/DDBJ whole genome shotgun (WGS) entry which is preliminary data.</text>
</comment>
<dbReference type="EMBL" id="JAPFFF010000042">
    <property type="protein sequence ID" value="KAK8841253.1"/>
    <property type="molecule type" value="Genomic_DNA"/>
</dbReference>
<dbReference type="Proteomes" id="UP001470230">
    <property type="component" value="Unassembled WGS sequence"/>
</dbReference>
<evidence type="ECO:0000313" key="1">
    <source>
        <dbReference type="EMBL" id="KAK8841253.1"/>
    </source>
</evidence>
<keyword evidence="2" id="KW-1185">Reference proteome</keyword>
<protein>
    <submittedName>
        <fullName evidence="1">Uncharacterized protein</fullName>
    </submittedName>
</protein>